<keyword evidence="2" id="KW-1185">Reference proteome</keyword>
<evidence type="ECO:0000313" key="2">
    <source>
        <dbReference type="Proteomes" id="UP000729402"/>
    </source>
</evidence>
<dbReference type="EMBL" id="JAAALK010000287">
    <property type="protein sequence ID" value="KAG8057415.1"/>
    <property type="molecule type" value="Genomic_DNA"/>
</dbReference>
<reference evidence="1" key="2">
    <citation type="submission" date="2021-02" db="EMBL/GenBank/DDBJ databases">
        <authorList>
            <person name="Kimball J.A."/>
            <person name="Haas M.W."/>
            <person name="Macchietto M."/>
            <person name="Kono T."/>
            <person name="Duquette J."/>
            <person name="Shao M."/>
        </authorList>
    </citation>
    <scope>NUCLEOTIDE SEQUENCE</scope>
    <source>
        <tissue evidence="1">Fresh leaf tissue</tissue>
    </source>
</reference>
<name>A0A8J5S7X6_ZIZPA</name>
<organism evidence="1 2">
    <name type="scientific">Zizania palustris</name>
    <name type="common">Northern wild rice</name>
    <dbReference type="NCBI Taxonomy" id="103762"/>
    <lineage>
        <taxon>Eukaryota</taxon>
        <taxon>Viridiplantae</taxon>
        <taxon>Streptophyta</taxon>
        <taxon>Embryophyta</taxon>
        <taxon>Tracheophyta</taxon>
        <taxon>Spermatophyta</taxon>
        <taxon>Magnoliopsida</taxon>
        <taxon>Liliopsida</taxon>
        <taxon>Poales</taxon>
        <taxon>Poaceae</taxon>
        <taxon>BOP clade</taxon>
        <taxon>Oryzoideae</taxon>
        <taxon>Oryzeae</taxon>
        <taxon>Zizaniinae</taxon>
        <taxon>Zizania</taxon>
    </lineage>
</organism>
<comment type="caution">
    <text evidence="1">The sequence shown here is derived from an EMBL/GenBank/DDBJ whole genome shotgun (WGS) entry which is preliminary data.</text>
</comment>
<gene>
    <name evidence="1" type="ORF">GUJ93_ZPchr0002g25446</name>
</gene>
<proteinExistence type="predicted"/>
<dbReference type="AlphaFoldDB" id="A0A8J5S7X6"/>
<dbReference type="OrthoDB" id="10650221at2759"/>
<protein>
    <submittedName>
        <fullName evidence="1">Uncharacterized protein</fullName>
    </submittedName>
</protein>
<reference evidence="1" key="1">
    <citation type="journal article" date="2021" name="bioRxiv">
        <title>Whole Genome Assembly and Annotation of Northern Wild Rice, Zizania palustris L., Supports a Whole Genome Duplication in the Zizania Genus.</title>
        <authorList>
            <person name="Haas M."/>
            <person name="Kono T."/>
            <person name="Macchietto M."/>
            <person name="Millas R."/>
            <person name="McGilp L."/>
            <person name="Shao M."/>
            <person name="Duquette J."/>
            <person name="Hirsch C.N."/>
            <person name="Kimball J."/>
        </authorList>
    </citation>
    <scope>NUCLEOTIDE SEQUENCE</scope>
    <source>
        <tissue evidence="1">Fresh leaf tissue</tissue>
    </source>
</reference>
<dbReference type="Proteomes" id="UP000729402">
    <property type="component" value="Unassembled WGS sequence"/>
</dbReference>
<accession>A0A8J5S7X6</accession>
<sequence length="150" mass="16763">MQAPASAARYVPLVAPAAAAEKQGEGEEDCCCYVARAGYVPLRGRWTRRDEHEEYAARRALFLQSYRLSASSAGEEADGGEDLQWLWLGRAARRMRDGVARAASRTRGAARWWFGAAVARAWRLGLWRRPRALGCFGGHGRKLHYLHTFA</sequence>
<evidence type="ECO:0000313" key="1">
    <source>
        <dbReference type="EMBL" id="KAG8057415.1"/>
    </source>
</evidence>